<comment type="caution">
    <text evidence="1">The sequence shown here is derived from an EMBL/GenBank/DDBJ whole genome shotgun (WGS) entry which is preliminary data.</text>
</comment>
<proteinExistence type="predicted"/>
<name>A0ABW0FYY6_9CAUL</name>
<dbReference type="Proteomes" id="UP001596152">
    <property type="component" value="Unassembled WGS sequence"/>
</dbReference>
<keyword evidence="2" id="KW-1185">Reference proteome</keyword>
<gene>
    <name evidence="1" type="ORF">ACFPIE_20445</name>
</gene>
<accession>A0ABW0FYY6</accession>
<dbReference type="RefSeq" id="WP_374036807.1">
    <property type="nucleotide sequence ID" value="NZ_CP169082.1"/>
</dbReference>
<evidence type="ECO:0000313" key="2">
    <source>
        <dbReference type="Proteomes" id="UP001596152"/>
    </source>
</evidence>
<reference evidence="2" key="1">
    <citation type="journal article" date="2019" name="Int. J. Syst. Evol. Microbiol.">
        <title>The Global Catalogue of Microorganisms (GCM) 10K type strain sequencing project: providing services to taxonomists for standard genome sequencing and annotation.</title>
        <authorList>
            <consortium name="The Broad Institute Genomics Platform"/>
            <consortium name="The Broad Institute Genome Sequencing Center for Infectious Disease"/>
            <person name="Wu L."/>
            <person name="Ma J."/>
        </authorList>
    </citation>
    <scope>NUCLEOTIDE SEQUENCE [LARGE SCALE GENOMIC DNA]</scope>
    <source>
        <strain evidence="2">JCM 12125</strain>
    </source>
</reference>
<sequence length="67" mass="7015">MTPASPHVTVLNVSLAVRQGGEEKPVQIAGAFDRITTAEACKAAGKAVGEIIADNLARRLQLGELLF</sequence>
<organism evidence="1 2">
    <name type="scientific">Brevundimonas staleyi</name>
    <dbReference type="NCBI Taxonomy" id="74326"/>
    <lineage>
        <taxon>Bacteria</taxon>
        <taxon>Pseudomonadati</taxon>
        <taxon>Pseudomonadota</taxon>
        <taxon>Alphaproteobacteria</taxon>
        <taxon>Caulobacterales</taxon>
        <taxon>Caulobacteraceae</taxon>
        <taxon>Brevundimonas</taxon>
    </lineage>
</organism>
<evidence type="ECO:0000313" key="1">
    <source>
        <dbReference type="EMBL" id="MFC5346293.1"/>
    </source>
</evidence>
<dbReference type="EMBL" id="JBHSLF010000056">
    <property type="protein sequence ID" value="MFC5346293.1"/>
    <property type="molecule type" value="Genomic_DNA"/>
</dbReference>
<protein>
    <submittedName>
        <fullName evidence="1">Uncharacterized protein</fullName>
    </submittedName>
</protein>